<name>A0ABY4RQJ3_9BACL</name>
<dbReference type="EMBL" id="CP027059">
    <property type="protein sequence ID" value="UQZ84220.1"/>
    <property type="molecule type" value="Genomic_DNA"/>
</dbReference>
<accession>A0ABY4RQJ3</accession>
<keyword evidence="2" id="KW-1185">Reference proteome</keyword>
<gene>
    <name evidence="1" type="ORF">SK3146_03453</name>
</gene>
<reference evidence="1" key="1">
    <citation type="submission" date="2018-02" db="EMBL/GenBank/DDBJ databases">
        <authorList>
            <person name="Kim S.-K."/>
            <person name="Jung H.-I."/>
            <person name="Lee S.-W."/>
        </authorList>
    </citation>
    <scope>NUCLEOTIDE SEQUENCE</scope>
    <source>
        <strain evidence="1">SK3146</strain>
    </source>
</reference>
<protein>
    <submittedName>
        <fullName evidence="1">Uncharacterized protein</fullName>
    </submittedName>
</protein>
<organism evidence="1 2">
    <name type="scientific">Paenibacillus konkukensis</name>
    <dbReference type="NCBI Taxonomy" id="2020716"/>
    <lineage>
        <taxon>Bacteria</taxon>
        <taxon>Bacillati</taxon>
        <taxon>Bacillota</taxon>
        <taxon>Bacilli</taxon>
        <taxon>Bacillales</taxon>
        <taxon>Paenibacillaceae</taxon>
        <taxon>Paenibacillus</taxon>
    </lineage>
</organism>
<evidence type="ECO:0000313" key="2">
    <source>
        <dbReference type="Proteomes" id="UP001057134"/>
    </source>
</evidence>
<proteinExistence type="predicted"/>
<evidence type="ECO:0000313" key="1">
    <source>
        <dbReference type="EMBL" id="UQZ84220.1"/>
    </source>
</evidence>
<sequence length="199" mass="22710">MVGGAPDRQDSVQTAVYMEILKKKIKNGRMFQVFRSQVGFMRRLTAGETEEVRNTFIAEGIALFREACRAVLKCSLCQEEFQFRHCRNPGKAGGTVHAVELACACCGDVFTLAEDRERITYFNSFVMKKVDSLRDRSDRLAVKVCMGGLSEPALLCVYQDDRRPVLWIDVQQFRRPDAVQPYWTQASDIVERLELDRGD</sequence>
<reference evidence="1" key="2">
    <citation type="journal article" date="2021" name="J Anim Sci Technol">
        <title>Complete genome sequence of Paenibacillus konkukensis sp. nov. SK3146 as a potential probiotic strain.</title>
        <authorList>
            <person name="Jung H.I."/>
            <person name="Park S."/>
            <person name="Niu K.M."/>
            <person name="Lee S.W."/>
            <person name="Kothari D."/>
            <person name="Yi K.J."/>
            <person name="Kim S.K."/>
        </authorList>
    </citation>
    <scope>NUCLEOTIDE SEQUENCE</scope>
    <source>
        <strain evidence="1">SK3146</strain>
    </source>
</reference>
<dbReference type="Proteomes" id="UP001057134">
    <property type="component" value="Chromosome"/>
</dbReference>